<dbReference type="AlphaFoldDB" id="A0A068U7G8"/>
<sequence>MDLVPESEETRMDWRTNKYVDIFSCMLFESTGDSEADSGFNGADDAGSSHEATAGLAEDDAFSCSCENACYKDFDHPTGTGGVYVANADEVEREEAGEYASHWCDECEDEDVESSGANCYMEVVFKRNRDESEAAELEAESVAGQRNKKKLKVCGAELKKLDERDKDRHFWEACLAS</sequence>
<dbReference type="PANTHER" id="PTHR35726:SF4">
    <property type="entry name" value="GLUTAMIC ACID-RICH PROTEIN-LIKE"/>
    <property type="match status" value="1"/>
</dbReference>
<evidence type="ECO:0000313" key="2">
    <source>
        <dbReference type="Proteomes" id="UP000295252"/>
    </source>
</evidence>
<gene>
    <name evidence="1" type="ORF">GSCOC_T00015970001</name>
</gene>
<dbReference type="Proteomes" id="UP000295252">
    <property type="component" value="Chromosome I"/>
</dbReference>
<dbReference type="InParanoid" id="A0A068U7G8"/>
<proteinExistence type="predicted"/>
<organism evidence="1 2">
    <name type="scientific">Coffea canephora</name>
    <name type="common">Robusta coffee</name>
    <dbReference type="NCBI Taxonomy" id="49390"/>
    <lineage>
        <taxon>Eukaryota</taxon>
        <taxon>Viridiplantae</taxon>
        <taxon>Streptophyta</taxon>
        <taxon>Embryophyta</taxon>
        <taxon>Tracheophyta</taxon>
        <taxon>Spermatophyta</taxon>
        <taxon>Magnoliopsida</taxon>
        <taxon>eudicotyledons</taxon>
        <taxon>Gunneridae</taxon>
        <taxon>Pentapetalae</taxon>
        <taxon>asterids</taxon>
        <taxon>lamiids</taxon>
        <taxon>Gentianales</taxon>
        <taxon>Rubiaceae</taxon>
        <taxon>Ixoroideae</taxon>
        <taxon>Gardenieae complex</taxon>
        <taxon>Bertiereae - Coffeeae clade</taxon>
        <taxon>Coffeeae</taxon>
        <taxon>Coffea</taxon>
    </lineage>
</organism>
<dbReference type="FunCoup" id="A0A068U7G8">
    <property type="interactions" value="6"/>
</dbReference>
<dbReference type="Gramene" id="CDP03563">
    <property type="protein sequence ID" value="CDP03563"/>
    <property type="gene ID" value="GSCOC_T00015970001"/>
</dbReference>
<reference evidence="2" key="1">
    <citation type="journal article" date="2014" name="Science">
        <title>The coffee genome provides insight into the convergent evolution of caffeine biosynthesis.</title>
        <authorList>
            <person name="Denoeud F."/>
            <person name="Carretero-Paulet L."/>
            <person name="Dereeper A."/>
            <person name="Droc G."/>
            <person name="Guyot R."/>
            <person name="Pietrella M."/>
            <person name="Zheng C."/>
            <person name="Alberti A."/>
            <person name="Anthony F."/>
            <person name="Aprea G."/>
            <person name="Aury J.M."/>
            <person name="Bento P."/>
            <person name="Bernard M."/>
            <person name="Bocs S."/>
            <person name="Campa C."/>
            <person name="Cenci A."/>
            <person name="Combes M.C."/>
            <person name="Crouzillat D."/>
            <person name="Da Silva C."/>
            <person name="Daddiego L."/>
            <person name="De Bellis F."/>
            <person name="Dussert S."/>
            <person name="Garsmeur O."/>
            <person name="Gayraud T."/>
            <person name="Guignon V."/>
            <person name="Jahn K."/>
            <person name="Jamilloux V."/>
            <person name="Joet T."/>
            <person name="Labadie K."/>
            <person name="Lan T."/>
            <person name="Leclercq J."/>
            <person name="Lepelley M."/>
            <person name="Leroy T."/>
            <person name="Li L.T."/>
            <person name="Librado P."/>
            <person name="Lopez L."/>
            <person name="Munoz A."/>
            <person name="Noel B."/>
            <person name="Pallavicini A."/>
            <person name="Perrotta G."/>
            <person name="Poncet V."/>
            <person name="Pot D."/>
            <person name="Priyono X."/>
            <person name="Rigoreau M."/>
            <person name="Rouard M."/>
            <person name="Rozas J."/>
            <person name="Tranchant-Dubreuil C."/>
            <person name="VanBuren R."/>
            <person name="Zhang Q."/>
            <person name="Andrade A.C."/>
            <person name="Argout X."/>
            <person name="Bertrand B."/>
            <person name="de Kochko A."/>
            <person name="Graziosi G."/>
            <person name="Henry R.J."/>
            <person name="Jayarama X."/>
            <person name="Ming R."/>
            <person name="Nagai C."/>
            <person name="Rounsley S."/>
            <person name="Sankoff D."/>
            <person name="Giuliano G."/>
            <person name="Albert V.A."/>
            <person name="Wincker P."/>
            <person name="Lashermes P."/>
        </authorList>
    </citation>
    <scope>NUCLEOTIDE SEQUENCE [LARGE SCALE GENOMIC DNA]</scope>
    <source>
        <strain evidence="2">cv. DH200-94</strain>
    </source>
</reference>
<dbReference type="PANTHER" id="PTHR35726">
    <property type="entry name" value="GLUTAMIC ACID-RICH PROTEIN-LIKE"/>
    <property type="match status" value="1"/>
</dbReference>
<keyword evidence="2" id="KW-1185">Reference proteome</keyword>
<protein>
    <submittedName>
        <fullName evidence="1">Uncharacterized protein</fullName>
    </submittedName>
</protein>
<accession>A0A068U7G8</accession>
<dbReference type="EMBL" id="HG739095">
    <property type="protein sequence ID" value="CDP03563.1"/>
    <property type="molecule type" value="Genomic_DNA"/>
</dbReference>
<evidence type="ECO:0000313" key="1">
    <source>
        <dbReference type="EMBL" id="CDP03563.1"/>
    </source>
</evidence>
<name>A0A068U7G8_COFCA</name>
<dbReference type="OrthoDB" id="1077311at2759"/>